<keyword evidence="2" id="KW-0732">Signal</keyword>
<dbReference type="PROSITE" id="PS51782">
    <property type="entry name" value="LYSM"/>
    <property type="match status" value="3"/>
</dbReference>
<feature type="signal peptide" evidence="2">
    <location>
        <begin position="1"/>
        <end position="19"/>
    </location>
</feature>
<dbReference type="Pfam" id="PF01476">
    <property type="entry name" value="LysM"/>
    <property type="match status" value="3"/>
</dbReference>
<dbReference type="SUPFAM" id="SSF54106">
    <property type="entry name" value="LysM domain"/>
    <property type="match status" value="3"/>
</dbReference>
<feature type="region of interest" description="Disordered" evidence="1">
    <location>
        <begin position="603"/>
        <end position="625"/>
    </location>
</feature>
<organism evidence="4 5">
    <name type="scientific">Adhaeribacter pallidiroseus</name>
    <dbReference type="NCBI Taxonomy" id="2072847"/>
    <lineage>
        <taxon>Bacteria</taxon>
        <taxon>Pseudomonadati</taxon>
        <taxon>Bacteroidota</taxon>
        <taxon>Cytophagia</taxon>
        <taxon>Cytophagales</taxon>
        <taxon>Hymenobacteraceae</taxon>
        <taxon>Adhaeribacter</taxon>
    </lineage>
</organism>
<dbReference type="PANTHER" id="PTHR33734:SF22">
    <property type="entry name" value="MEMBRANE-BOUND LYTIC MUREIN TRANSGLYCOSYLASE D"/>
    <property type="match status" value="1"/>
</dbReference>
<feature type="domain" description="LysM" evidence="3">
    <location>
        <begin position="723"/>
        <end position="766"/>
    </location>
</feature>
<dbReference type="Gene3D" id="1.10.530.10">
    <property type="match status" value="1"/>
</dbReference>
<dbReference type="SMART" id="SM00257">
    <property type="entry name" value="LysM"/>
    <property type="match status" value="4"/>
</dbReference>
<name>A0A369QIW1_9BACT</name>
<dbReference type="SUPFAM" id="SSF53955">
    <property type="entry name" value="Lysozyme-like"/>
    <property type="match status" value="1"/>
</dbReference>
<feature type="region of interest" description="Disordered" evidence="1">
    <location>
        <begin position="516"/>
        <end position="543"/>
    </location>
</feature>
<dbReference type="CDD" id="cd00118">
    <property type="entry name" value="LysM"/>
    <property type="match status" value="2"/>
</dbReference>
<reference evidence="4 5" key="1">
    <citation type="submission" date="2018-04" db="EMBL/GenBank/DDBJ databases">
        <title>Adhaeribacter sp. HMF7616 genome sequencing and assembly.</title>
        <authorList>
            <person name="Kang H."/>
            <person name="Kang J."/>
            <person name="Cha I."/>
            <person name="Kim H."/>
            <person name="Joh K."/>
        </authorList>
    </citation>
    <scope>NUCLEOTIDE SEQUENCE [LARGE SCALE GENOMIC DNA]</scope>
    <source>
        <strain evidence="4 5">HMF7616</strain>
    </source>
</reference>
<dbReference type="Gene3D" id="3.10.350.10">
    <property type="entry name" value="LysM domain"/>
    <property type="match status" value="3"/>
</dbReference>
<evidence type="ECO:0000256" key="2">
    <source>
        <dbReference type="SAM" id="SignalP"/>
    </source>
</evidence>
<dbReference type="OrthoDB" id="977752at2"/>
<sequence length="774" mass="84148">MRNNLLLLLLSLFSLTAQAQTVMVPDNIYFADQRLVISDDARKAIQKQVDALLKYPLYFQAKVGRADTYFPIVSRLFAEEGLPDDFKYLALQESGLVSDAVSTSNAVGFWQFKKEAAADHGLLITPDVDERKHIVNSSRGAAKYFVKNNKVYYKNWYNTLLSYYLGFTGAKAYAKPEHVDSKEMEVNGKTNWYIITFLAHKIAFENFIGKNPAPEVVLQEVPVSVGQSLSDVALSTQTDYAEIQKYNKWLSGSVVPGNKPYTVLVPITNPNQQQAILAANRAQAPVAVPGRNPAASASPAVVTTSNGLKAVIARTGDSADKLAKAGKFSTKRFRQYNDMASHEGVKPGGTYYLERKNSKANTAHYAAAPGEQTWDVAQKFGVKVKSLLWYNRLRKNENLLAGRVMWLQQRRPSNTPIEYQEAQPETPQPQEEEQPLIIANNTPAVPKTQPTATNTTKAPVPKKTVEDKLANIFGVKPNPELPVAVKTAPVEVDENLADVNETVIITEPVATASVIPNAPSKAETETDPTMPADETETTPPVVAEATPDNDLEVETINDTTLASTEEPVLVVAESAPAAKPGNLYPIKKNPVPAPVADASIFKPEPTTTAPQKQPVGSSDSIKAPAPAGNAYPVSVTITEHVVSKGETFYSISRLYDIPVNQLQTWNNLTNLGLAIGQTLRLTAPDGTTVQKPIVAAPAPVITAAAMSAAPVTERALVANAVTTQHVVSSGESMYQISRKYGVTIKEIMEWNKKADFSVSPGEKLTIKPKSSSRR</sequence>
<dbReference type="PANTHER" id="PTHR33734">
    <property type="entry name" value="LYSM DOMAIN-CONTAINING GPI-ANCHORED PROTEIN 2"/>
    <property type="match status" value="1"/>
</dbReference>
<comment type="caution">
    <text evidence="4">The sequence shown here is derived from an EMBL/GenBank/DDBJ whole genome shotgun (WGS) entry which is preliminary data.</text>
</comment>
<proteinExistence type="predicted"/>
<gene>
    <name evidence="4" type="ORF">AHMF7616_03484</name>
</gene>
<dbReference type="CDD" id="cd16894">
    <property type="entry name" value="MltD-like"/>
    <property type="match status" value="1"/>
</dbReference>
<evidence type="ECO:0000313" key="4">
    <source>
        <dbReference type="EMBL" id="RDC64863.1"/>
    </source>
</evidence>
<dbReference type="InterPro" id="IPR008258">
    <property type="entry name" value="Transglycosylase_SLT_dom_1"/>
</dbReference>
<feature type="compositionally biased region" description="Polar residues" evidence="1">
    <location>
        <begin position="605"/>
        <end position="620"/>
    </location>
</feature>
<evidence type="ECO:0000313" key="5">
    <source>
        <dbReference type="Proteomes" id="UP000253919"/>
    </source>
</evidence>
<keyword evidence="5" id="KW-1185">Reference proteome</keyword>
<dbReference type="GO" id="GO:0008932">
    <property type="term" value="F:lytic endotransglycosylase activity"/>
    <property type="evidence" value="ECO:0007669"/>
    <property type="project" value="TreeGrafter"/>
</dbReference>
<dbReference type="InterPro" id="IPR036779">
    <property type="entry name" value="LysM_dom_sf"/>
</dbReference>
<evidence type="ECO:0000256" key="1">
    <source>
        <dbReference type="SAM" id="MobiDB-lite"/>
    </source>
</evidence>
<dbReference type="Proteomes" id="UP000253919">
    <property type="component" value="Unassembled WGS sequence"/>
</dbReference>
<dbReference type="Pfam" id="PF01464">
    <property type="entry name" value="SLT"/>
    <property type="match status" value="1"/>
</dbReference>
<protein>
    <submittedName>
        <fullName evidence="4">Putative endopeptidase p60</fullName>
    </submittedName>
</protein>
<evidence type="ECO:0000259" key="3">
    <source>
        <dbReference type="PROSITE" id="PS51782"/>
    </source>
</evidence>
<feature type="domain" description="LysM" evidence="3">
    <location>
        <begin position="638"/>
        <end position="681"/>
    </location>
</feature>
<feature type="domain" description="LysM" evidence="3">
    <location>
        <begin position="363"/>
        <end position="407"/>
    </location>
</feature>
<feature type="chain" id="PRO_5016892785" evidence="2">
    <location>
        <begin position="20"/>
        <end position="774"/>
    </location>
</feature>
<dbReference type="InterPro" id="IPR023346">
    <property type="entry name" value="Lysozyme-like_dom_sf"/>
</dbReference>
<dbReference type="RefSeq" id="WP_115373955.1">
    <property type="nucleotide sequence ID" value="NZ_QASA01000001.1"/>
</dbReference>
<dbReference type="EMBL" id="QASA01000001">
    <property type="protein sequence ID" value="RDC64863.1"/>
    <property type="molecule type" value="Genomic_DNA"/>
</dbReference>
<accession>A0A369QIW1</accession>
<dbReference type="InterPro" id="IPR018392">
    <property type="entry name" value="LysM"/>
</dbReference>
<dbReference type="AlphaFoldDB" id="A0A369QIW1"/>